<organism evidence="4 5">
    <name type="scientific">Syntrophaceticus schinkii</name>
    <dbReference type="NCBI Taxonomy" id="499207"/>
    <lineage>
        <taxon>Bacteria</taxon>
        <taxon>Bacillati</taxon>
        <taxon>Bacillota</taxon>
        <taxon>Clostridia</taxon>
        <taxon>Thermoanaerobacterales</taxon>
        <taxon>Thermoanaerobacterales Family III. Incertae Sedis</taxon>
        <taxon>Syntrophaceticus</taxon>
    </lineage>
</organism>
<comment type="function">
    <text evidence="3">A probable RNA chaperone. Forms a complex with KhpB which binds to cellular RNA and controls its expression. Plays a role in peptidoglycan (PG) homeostasis and cell length regulation.</text>
</comment>
<dbReference type="CDD" id="cd22533">
    <property type="entry name" value="KH-II_YlqC-like"/>
    <property type="match status" value="1"/>
</dbReference>
<evidence type="ECO:0000313" key="5">
    <source>
        <dbReference type="Proteomes" id="UP000046155"/>
    </source>
</evidence>
<evidence type="ECO:0000313" key="4">
    <source>
        <dbReference type="EMBL" id="CEO88452.1"/>
    </source>
</evidence>
<dbReference type="PANTHER" id="PTHR34654">
    <property type="entry name" value="UPF0109 PROTEIN SCO5592"/>
    <property type="match status" value="1"/>
</dbReference>
<reference evidence="5" key="1">
    <citation type="submission" date="2015-01" db="EMBL/GenBank/DDBJ databases">
        <authorList>
            <person name="Manzoor Shahid"/>
            <person name="Zubair Saima"/>
        </authorList>
    </citation>
    <scope>NUCLEOTIDE SEQUENCE [LARGE SCALE GENOMIC DNA]</scope>
    <source>
        <strain evidence="5">Sp3</strain>
    </source>
</reference>
<keyword evidence="5" id="KW-1185">Reference proteome</keyword>
<proteinExistence type="inferred from homology"/>
<dbReference type="GO" id="GO:0009252">
    <property type="term" value="P:peptidoglycan biosynthetic process"/>
    <property type="evidence" value="ECO:0007669"/>
    <property type="project" value="UniProtKB-UniRule"/>
</dbReference>
<dbReference type="InterPro" id="IPR020627">
    <property type="entry name" value="KhpA"/>
</dbReference>
<comment type="subcellular location">
    <subcellularLocation>
        <location evidence="3">Cytoplasm</location>
    </subcellularLocation>
</comment>
<comment type="subunit">
    <text evidence="3">Forms a complex with KhpB.</text>
</comment>
<evidence type="ECO:0000256" key="3">
    <source>
        <dbReference type="HAMAP-Rule" id="MF_00088"/>
    </source>
</evidence>
<dbReference type="Pfam" id="PF13083">
    <property type="entry name" value="KH_KhpA-B"/>
    <property type="match status" value="1"/>
</dbReference>
<dbReference type="Proteomes" id="UP000046155">
    <property type="component" value="Unassembled WGS sequence"/>
</dbReference>
<dbReference type="Gene3D" id="3.30.300.20">
    <property type="match status" value="1"/>
</dbReference>
<dbReference type="SUPFAM" id="SSF54814">
    <property type="entry name" value="Prokaryotic type KH domain (KH-domain type II)"/>
    <property type="match status" value="1"/>
</dbReference>
<accession>A0A0B7ML99</accession>
<evidence type="ECO:0000256" key="2">
    <source>
        <dbReference type="ARBA" id="ARBA00022884"/>
    </source>
</evidence>
<comment type="similarity">
    <text evidence="3">Belongs to the KhpA RNA-binding protein family.</text>
</comment>
<dbReference type="GO" id="GO:0008360">
    <property type="term" value="P:regulation of cell shape"/>
    <property type="evidence" value="ECO:0007669"/>
    <property type="project" value="UniProtKB-KW"/>
</dbReference>
<dbReference type="RefSeq" id="WP_044664605.1">
    <property type="nucleotide sequence ID" value="NZ_CDRZ01000101.1"/>
</dbReference>
<dbReference type="AlphaFoldDB" id="A0A0B7ML99"/>
<dbReference type="EMBL" id="CDRZ01000101">
    <property type="protein sequence ID" value="CEO88452.1"/>
    <property type="molecule type" value="Genomic_DNA"/>
</dbReference>
<keyword evidence="3" id="KW-0961">Cell wall biogenesis/degradation</keyword>
<dbReference type="HAMAP" id="MF_00088">
    <property type="entry name" value="KhpA"/>
    <property type="match status" value="1"/>
</dbReference>
<sequence length="76" mass="8214">MQKLIKVLATSLVDYPEEVEVKEIEGEKALIVELKVADADMGKVIGKQGKIARAIRALAKAKGNKIGRNVVVEIVS</sequence>
<keyword evidence="1 3" id="KW-0963">Cytoplasm</keyword>
<keyword evidence="2 3" id="KW-0694">RNA-binding</keyword>
<dbReference type="PANTHER" id="PTHR34654:SF1">
    <property type="entry name" value="RNA-BINDING PROTEIN KHPA"/>
    <property type="match status" value="1"/>
</dbReference>
<keyword evidence="3" id="KW-0143">Chaperone</keyword>
<evidence type="ECO:0000256" key="1">
    <source>
        <dbReference type="ARBA" id="ARBA00022490"/>
    </source>
</evidence>
<protein>
    <recommendedName>
        <fullName evidence="3">RNA-binding protein KhpA</fullName>
    </recommendedName>
    <alternativeName>
        <fullName evidence="3">KH-domain protein A</fullName>
    </alternativeName>
</protein>
<dbReference type="GO" id="GO:0071555">
    <property type="term" value="P:cell wall organization"/>
    <property type="evidence" value="ECO:0007669"/>
    <property type="project" value="UniProtKB-KW"/>
</dbReference>
<dbReference type="GO" id="GO:0005737">
    <property type="term" value="C:cytoplasm"/>
    <property type="evidence" value="ECO:0007669"/>
    <property type="project" value="UniProtKB-SubCell"/>
</dbReference>
<dbReference type="InterPro" id="IPR015946">
    <property type="entry name" value="KH_dom-like_a/b"/>
</dbReference>
<keyword evidence="3" id="KW-0133">Cell shape</keyword>
<name>A0A0B7ML99_9FIRM</name>
<dbReference type="InterPro" id="IPR009019">
    <property type="entry name" value="KH_sf_prok-type"/>
</dbReference>
<dbReference type="GO" id="GO:0003723">
    <property type="term" value="F:RNA binding"/>
    <property type="evidence" value="ECO:0007669"/>
    <property type="project" value="UniProtKB-UniRule"/>
</dbReference>
<gene>
    <name evidence="3" type="primary">khpA</name>
    <name evidence="4" type="ORF">SSCH_190024</name>
</gene>